<sequence>MSQSKLQNIASTVSKQYETAIASGDAFFYESQVSVAKTEGVENVVPWHIRNVPALLKKPKALSESQDTERPQQNKVDVFAPPYVPNLLVQELDDFALLLNKYCVLPRHFLLVTKDFVKQELPPAPNMLAQAYQILTTYTPSESGNDMLGFFNCGKDSGASQPHCHFQFVELHPAAPAKPAVPIEVLLDQIEKDGKEMEHVHVLPVPWRHFVVLLNPPDDAVQLENYLGTRFIQLLESMFSTAREKNDLENGLPSRPSFNVLLTRRSMHVIPRRTEGFSLIDAGWGVYTDGAANAVPYSGTLSVNALGYAGLLLTRHTDELEALCTDNSERIFQVLAHTGLEI</sequence>
<dbReference type="GO" id="GO:0003877">
    <property type="term" value="F:ATP:ADP adenylyltransferase activity"/>
    <property type="evidence" value="ECO:0007669"/>
    <property type="project" value="InterPro"/>
</dbReference>
<reference evidence="4" key="1">
    <citation type="journal article" date="2017" name="Nucleic Acids Res.">
        <title>Proteogenomics produces comprehensive and highly accurate protein-coding gene annotation in a complete genome assembly of Malassezia sympodialis.</title>
        <authorList>
            <person name="Zhu Y."/>
            <person name="Engstroem P.G."/>
            <person name="Tellgren-Roth C."/>
            <person name="Baudo C.D."/>
            <person name="Kennell J.C."/>
            <person name="Sun S."/>
            <person name="Billmyre R.B."/>
            <person name="Schroeder M.S."/>
            <person name="Andersson A."/>
            <person name="Holm T."/>
            <person name="Sigurgeirsson B."/>
            <person name="Wu G."/>
            <person name="Sankaranarayanan S.R."/>
            <person name="Siddharthan R."/>
            <person name="Sanyal K."/>
            <person name="Lundeberg J."/>
            <person name="Nystedt B."/>
            <person name="Boekhout T."/>
            <person name="Dawson T.L. Jr."/>
            <person name="Heitman J."/>
            <person name="Scheynius A."/>
            <person name="Lehtioe J."/>
        </authorList>
    </citation>
    <scope>NUCLEOTIDE SEQUENCE [LARGE SCALE GENOMIC DNA]</scope>
    <source>
        <strain evidence="4">ATCC 42132</strain>
    </source>
</reference>
<dbReference type="Pfam" id="PF09830">
    <property type="entry name" value="ATP_transf"/>
    <property type="match status" value="1"/>
</dbReference>
<dbReference type="Gene3D" id="3.30.428.70">
    <property type="match status" value="1"/>
</dbReference>
<gene>
    <name evidence="3" type="ORF">MSYG_2811</name>
</gene>
<evidence type="ECO:0000313" key="4">
    <source>
        <dbReference type="Proteomes" id="UP000186303"/>
    </source>
</evidence>
<keyword evidence="4" id="KW-1185">Reference proteome</keyword>
<feature type="domain" description="ATP adenylyltransferase C-terminal" evidence="1">
    <location>
        <begin position="205"/>
        <end position="339"/>
    </location>
</feature>
<organism evidence="3 4">
    <name type="scientific">Malassezia sympodialis (strain ATCC 42132)</name>
    <name type="common">Atopic eczema-associated yeast</name>
    <dbReference type="NCBI Taxonomy" id="1230383"/>
    <lineage>
        <taxon>Eukaryota</taxon>
        <taxon>Fungi</taxon>
        <taxon>Dikarya</taxon>
        <taxon>Basidiomycota</taxon>
        <taxon>Ustilaginomycotina</taxon>
        <taxon>Malasseziomycetes</taxon>
        <taxon>Malasseziales</taxon>
        <taxon>Malasseziaceae</taxon>
        <taxon>Malassezia</taxon>
    </lineage>
</organism>
<feature type="domain" description="Ap4A phosphorylase 1/2 N-terminal" evidence="2">
    <location>
        <begin position="7"/>
        <end position="188"/>
    </location>
</feature>
<dbReference type="STRING" id="1230383.A0A1M8A7K6"/>
<dbReference type="EMBL" id="LT671824">
    <property type="protein sequence ID" value="SHO78465.1"/>
    <property type="molecule type" value="Genomic_DNA"/>
</dbReference>
<evidence type="ECO:0000259" key="2">
    <source>
        <dbReference type="Pfam" id="PF19327"/>
    </source>
</evidence>
<proteinExistence type="predicted"/>
<protein>
    <submittedName>
        <fullName evidence="3">Similar to S.cerevisiae protein APA1 (AP4A phosphorylase)</fullName>
    </submittedName>
</protein>
<dbReference type="SUPFAM" id="SSF54197">
    <property type="entry name" value="HIT-like"/>
    <property type="match status" value="1"/>
</dbReference>
<dbReference type="GO" id="GO:0009117">
    <property type="term" value="P:nucleotide metabolic process"/>
    <property type="evidence" value="ECO:0007669"/>
    <property type="project" value="InterPro"/>
</dbReference>
<dbReference type="Pfam" id="PF19327">
    <property type="entry name" value="Ap4A_phos_N"/>
    <property type="match status" value="1"/>
</dbReference>
<dbReference type="InterPro" id="IPR036265">
    <property type="entry name" value="HIT-like_sf"/>
</dbReference>
<dbReference type="AlphaFoldDB" id="A0A1M8A7K6"/>
<dbReference type="Proteomes" id="UP000186303">
    <property type="component" value="Chromosome 4"/>
</dbReference>
<dbReference type="OrthoDB" id="10267950at2759"/>
<dbReference type="PANTHER" id="PTHR38420">
    <property type="entry name" value="AP-4-A PHOSPHORYLASE II"/>
    <property type="match status" value="1"/>
</dbReference>
<dbReference type="OMA" id="DPFENPP"/>
<dbReference type="InterPro" id="IPR045759">
    <property type="entry name" value="Ap4A_phos1/2_N"/>
</dbReference>
<dbReference type="GO" id="GO:0005524">
    <property type="term" value="F:ATP binding"/>
    <property type="evidence" value="ECO:0007669"/>
    <property type="project" value="InterPro"/>
</dbReference>
<evidence type="ECO:0000313" key="3">
    <source>
        <dbReference type="EMBL" id="SHO78465.1"/>
    </source>
</evidence>
<name>A0A1M8A7K6_MALS4</name>
<evidence type="ECO:0000259" key="1">
    <source>
        <dbReference type="Pfam" id="PF09830"/>
    </source>
</evidence>
<dbReference type="PANTHER" id="PTHR38420:SF1">
    <property type="entry name" value="PUTATIVE (AFU_ORTHOLOGUE AFUA_5G14690)-RELATED"/>
    <property type="match status" value="1"/>
</dbReference>
<dbReference type="InterPro" id="IPR019200">
    <property type="entry name" value="ATP_adenylylTrfase_C"/>
</dbReference>
<dbReference type="VEuPathDB" id="FungiDB:MSYG_2811"/>
<accession>A0A1M8A7K6</accession>
<dbReference type="InterPro" id="IPR009163">
    <property type="entry name" value="Ap4A_phos1/2"/>
</dbReference>
<dbReference type="InterPro" id="IPR043171">
    <property type="entry name" value="Ap4A_phos1/2-like"/>
</dbReference>